<feature type="transmembrane region" description="Helical" evidence="1">
    <location>
        <begin position="166"/>
        <end position="191"/>
    </location>
</feature>
<keyword evidence="1" id="KW-0812">Transmembrane</keyword>
<reference evidence="2 3" key="1">
    <citation type="journal article" date="2019" name="Int. J. Syst. Evol. Microbiol.">
        <title>The Global Catalogue of Microorganisms (GCM) 10K type strain sequencing project: providing services to taxonomists for standard genome sequencing and annotation.</title>
        <authorList>
            <consortium name="The Broad Institute Genomics Platform"/>
            <consortium name="The Broad Institute Genome Sequencing Center for Infectious Disease"/>
            <person name="Wu L."/>
            <person name="Ma J."/>
        </authorList>
    </citation>
    <scope>NUCLEOTIDE SEQUENCE [LARGE SCALE GENOMIC DNA]</scope>
    <source>
        <strain evidence="2 3">DT72</strain>
    </source>
</reference>
<evidence type="ECO:0000313" key="2">
    <source>
        <dbReference type="EMBL" id="MFC7081330.1"/>
    </source>
</evidence>
<keyword evidence="1" id="KW-1133">Transmembrane helix</keyword>
<protein>
    <submittedName>
        <fullName evidence="2">Uncharacterized protein</fullName>
    </submittedName>
</protein>
<sequence>MNTLTQFFQKSNFSSNREKVGLAIYYMQTYCGEDHVTAQEIGDLFSINEISMSQSAIVAYLSNMKEEGTVLTIERRHSREYFLSPEGINEFGQLVNDERLGDEPKYRKEKNGINLVPYIMGLDDMVESMVSKLVSRRKGIWIISSVIILLLAGISAMIIAKLLKPISGIIIFLTVSIIGFMKAINTVFAFIENLETRFTNEKQQKTDIEKIESPEIGGQNVSKREDLINSELKRLDDWYFIIENEDWGINPQKSISDDPKFLLYILAAKVASKHGSRDSEKVSLTELENEVETRFPVEPFINKAREFLILHYDLKRKF</sequence>
<organism evidence="2 3">
    <name type="scientific">Halorussus caseinilyticus</name>
    <dbReference type="NCBI Taxonomy" id="3034025"/>
    <lineage>
        <taxon>Archaea</taxon>
        <taxon>Methanobacteriati</taxon>
        <taxon>Methanobacteriota</taxon>
        <taxon>Stenosarchaea group</taxon>
        <taxon>Halobacteria</taxon>
        <taxon>Halobacteriales</taxon>
        <taxon>Haladaptataceae</taxon>
        <taxon>Halorussus</taxon>
    </lineage>
</organism>
<comment type="caution">
    <text evidence="2">The sequence shown here is derived from an EMBL/GenBank/DDBJ whole genome shotgun (WGS) entry which is preliminary data.</text>
</comment>
<dbReference type="Proteomes" id="UP001596407">
    <property type="component" value="Unassembled WGS sequence"/>
</dbReference>
<gene>
    <name evidence="2" type="ORF">ACFQJ6_15690</name>
</gene>
<dbReference type="RefSeq" id="WP_382210016.1">
    <property type="nucleotide sequence ID" value="NZ_JBHSZH010000005.1"/>
</dbReference>
<dbReference type="AlphaFoldDB" id="A0ABD5WR40"/>
<name>A0ABD5WR40_9EURY</name>
<evidence type="ECO:0000313" key="3">
    <source>
        <dbReference type="Proteomes" id="UP001596407"/>
    </source>
</evidence>
<keyword evidence="1" id="KW-0472">Membrane</keyword>
<feature type="transmembrane region" description="Helical" evidence="1">
    <location>
        <begin position="139"/>
        <end position="160"/>
    </location>
</feature>
<evidence type="ECO:0000256" key="1">
    <source>
        <dbReference type="SAM" id="Phobius"/>
    </source>
</evidence>
<keyword evidence="3" id="KW-1185">Reference proteome</keyword>
<dbReference type="EMBL" id="JBHSZH010000005">
    <property type="protein sequence ID" value="MFC7081330.1"/>
    <property type="molecule type" value="Genomic_DNA"/>
</dbReference>
<proteinExistence type="predicted"/>
<accession>A0ABD5WR40</accession>